<keyword evidence="1" id="KW-0812">Transmembrane</keyword>
<evidence type="ECO:0000313" key="2">
    <source>
        <dbReference type="EMBL" id="QDU76796.1"/>
    </source>
</evidence>
<evidence type="ECO:0000313" key="3">
    <source>
        <dbReference type="Proteomes" id="UP000318626"/>
    </source>
</evidence>
<sequence length="81" mass="8851">MPNIRTVEAPQSVETAIAEVNAKWLWGSVVIGLLLMQIVMCVVAAILAVQSEATNVVPDYYQKAVHYQDTSPVQPNLSNPE</sequence>
<keyword evidence="1" id="KW-0472">Membrane</keyword>
<dbReference type="EMBL" id="CP036289">
    <property type="protein sequence ID" value="QDU76796.1"/>
    <property type="molecule type" value="Genomic_DNA"/>
</dbReference>
<organism evidence="2 3">
    <name type="scientific">Bremerella volcania</name>
    <dbReference type="NCBI Taxonomy" id="2527984"/>
    <lineage>
        <taxon>Bacteria</taxon>
        <taxon>Pseudomonadati</taxon>
        <taxon>Planctomycetota</taxon>
        <taxon>Planctomycetia</taxon>
        <taxon>Pirellulales</taxon>
        <taxon>Pirellulaceae</taxon>
        <taxon>Bremerella</taxon>
    </lineage>
</organism>
<keyword evidence="3" id="KW-1185">Reference proteome</keyword>
<dbReference type="AlphaFoldDB" id="A0A518CC34"/>
<proteinExistence type="predicted"/>
<gene>
    <name evidence="2" type="ORF">Pan97_38530</name>
</gene>
<name>A0A518CC34_9BACT</name>
<dbReference type="InterPro" id="IPR008620">
    <property type="entry name" value="FixH"/>
</dbReference>
<dbReference type="OrthoDB" id="288113at2"/>
<accession>A0A518CC34</accession>
<reference evidence="3" key="1">
    <citation type="submission" date="2019-02" db="EMBL/GenBank/DDBJ databases">
        <title>Deep-cultivation of Planctomycetes and their phenomic and genomic characterization uncovers novel biology.</title>
        <authorList>
            <person name="Wiegand S."/>
            <person name="Jogler M."/>
            <person name="Boedeker C."/>
            <person name="Pinto D."/>
            <person name="Vollmers J."/>
            <person name="Rivas-Marin E."/>
            <person name="Kohn T."/>
            <person name="Peeters S.H."/>
            <person name="Heuer A."/>
            <person name="Rast P."/>
            <person name="Oberbeckmann S."/>
            <person name="Bunk B."/>
            <person name="Jeske O."/>
            <person name="Meyerdierks A."/>
            <person name="Storesund J.E."/>
            <person name="Kallscheuer N."/>
            <person name="Luecker S."/>
            <person name="Lage O.M."/>
            <person name="Pohl T."/>
            <person name="Merkel B.J."/>
            <person name="Hornburger P."/>
            <person name="Mueller R.-W."/>
            <person name="Bruemmer F."/>
            <person name="Labrenz M."/>
            <person name="Spormann A.M."/>
            <person name="Op den Camp H."/>
            <person name="Overmann J."/>
            <person name="Amann R."/>
            <person name="Jetten M.S.M."/>
            <person name="Mascher T."/>
            <person name="Medema M.H."/>
            <person name="Devos D.P."/>
            <person name="Kaster A.-K."/>
            <person name="Ovreas L."/>
            <person name="Rohde M."/>
            <person name="Galperin M.Y."/>
            <person name="Jogler C."/>
        </authorList>
    </citation>
    <scope>NUCLEOTIDE SEQUENCE [LARGE SCALE GENOMIC DNA]</scope>
    <source>
        <strain evidence="3">Pan97</strain>
    </source>
</reference>
<dbReference type="KEGG" id="bvo:Pan97_38530"/>
<protein>
    <submittedName>
        <fullName evidence="2">FixH</fullName>
    </submittedName>
</protein>
<evidence type="ECO:0000256" key="1">
    <source>
        <dbReference type="SAM" id="Phobius"/>
    </source>
</evidence>
<dbReference type="Proteomes" id="UP000318626">
    <property type="component" value="Chromosome"/>
</dbReference>
<keyword evidence="1" id="KW-1133">Transmembrane helix</keyword>
<feature type="transmembrane region" description="Helical" evidence="1">
    <location>
        <begin position="24"/>
        <end position="49"/>
    </location>
</feature>
<dbReference type="RefSeq" id="WP_144975190.1">
    <property type="nucleotide sequence ID" value="NZ_CP036289.1"/>
</dbReference>
<dbReference type="Pfam" id="PF05751">
    <property type="entry name" value="FixH"/>
    <property type="match status" value="1"/>
</dbReference>